<feature type="domain" description="GGDEF" evidence="4">
    <location>
        <begin position="317"/>
        <end position="450"/>
    </location>
</feature>
<dbReference type="Gene3D" id="3.20.20.450">
    <property type="entry name" value="EAL domain"/>
    <property type="match status" value="1"/>
</dbReference>
<dbReference type="PROSITE" id="PS50883">
    <property type="entry name" value="EAL"/>
    <property type="match status" value="1"/>
</dbReference>
<evidence type="ECO:0000259" key="3">
    <source>
        <dbReference type="PROSITE" id="PS50883"/>
    </source>
</evidence>
<dbReference type="Gene3D" id="3.30.70.270">
    <property type="match status" value="1"/>
</dbReference>
<dbReference type="InterPro" id="IPR011006">
    <property type="entry name" value="CheY-like_superfamily"/>
</dbReference>
<accession>A0AAW4YJB3</accession>
<sequence>MTDTGRLHPATALLTHLQPTTDTTVESNGDIPPLATVLVVDDDPTIRLLIASGLQRKGYRVLLAADGQEGLEVFDQHAPDLMLVDVSMPRLDGFGTLRAIRSGQAGVNGRYVPLLMLTGHDDVGSINDAFDAGATDFMPKPINLPLLTERVRYALSGAARERALREAQLEQASACKLARLGFWHLDVHSGKLEWSEGAADMLGWPTLPGCVAELTTLIAPEHRQRLETALSVASQNREGLDLELTVGQGNLERTLRLQSADQNNEQYLVGAFQDVTALRAFEDKALYLAAHDELTGLPKRHCFLGLLAERLAQAPENRWLVAVLDISRLHRINEALGIRAGDQALVLFSRRLERFAPSHALLGRLDAGSFGVAVALPDATDPRQFCQQWMMPLARAQYIAGQEVYIDFSAGVSVYPDDAQDAETLLGAALQAQRLARSQTGQQRLLLRHEILGHTNGGTLSFEAHLQQALQRDEFFLVYQPQQHLADGHISAVEALLRWRHASRGVVSPAEFIPLLEESGQIVDVGDWVIGEACRQLAEWQRAGLHLRMSINLSAVQFNQPDFPQRIMEHVNAYRLLPKQLELEITESAAMGHPEQTLKMLLELKDLGFSIAIDDFGTGHSTFNYLLRFPIDTLKIDRSFTNSVTEERSSRTIVRSLTTLSQGLGFKTIAEGVETQRQRDYLEALDVDEIQGFWLAKPMTADRLGTFVASIGRRLCQPR</sequence>
<dbReference type="GO" id="GO:0071111">
    <property type="term" value="F:cyclic-guanylate-specific phosphodiesterase activity"/>
    <property type="evidence" value="ECO:0007669"/>
    <property type="project" value="InterPro"/>
</dbReference>
<dbReference type="InterPro" id="IPR035965">
    <property type="entry name" value="PAS-like_dom_sf"/>
</dbReference>
<dbReference type="CDD" id="cd01949">
    <property type="entry name" value="GGDEF"/>
    <property type="match status" value="1"/>
</dbReference>
<dbReference type="SUPFAM" id="SSF55785">
    <property type="entry name" value="PYP-like sensor domain (PAS domain)"/>
    <property type="match status" value="1"/>
</dbReference>
<proteinExistence type="predicted"/>
<dbReference type="EMBL" id="JABFTS010000001">
    <property type="protein sequence ID" value="MCE8049749.1"/>
    <property type="molecule type" value="Genomic_DNA"/>
</dbReference>
<gene>
    <name evidence="5" type="ORF">HOP61_00345</name>
</gene>
<evidence type="ECO:0000259" key="4">
    <source>
        <dbReference type="PROSITE" id="PS50887"/>
    </source>
</evidence>
<dbReference type="AlphaFoldDB" id="A0AAW4YJB3"/>
<dbReference type="Gene3D" id="3.40.50.2300">
    <property type="match status" value="1"/>
</dbReference>
<evidence type="ECO:0000313" key="6">
    <source>
        <dbReference type="Proteomes" id="UP001320178"/>
    </source>
</evidence>
<dbReference type="Pfam" id="PF00563">
    <property type="entry name" value="EAL"/>
    <property type="match status" value="1"/>
</dbReference>
<dbReference type="InterPro" id="IPR029787">
    <property type="entry name" value="Nucleotide_cyclase"/>
</dbReference>
<evidence type="ECO:0000313" key="5">
    <source>
        <dbReference type="EMBL" id="MCE8049749.1"/>
    </source>
</evidence>
<dbReference type="Pfam" id="PF00990">
    <property type="entry name" value="GGDEF"/>
    <property type="match status" value="1"/>
</dbReference>
<comment type="caution">
    <text evidence="5">The sequence shown here is derived from an EMBL/GenBank/DDBJ whole genome shotgun (WGS) entry which is preliminary data.</text>
</comment>
<dbReference type="SUPFAM" id="SSF141868">
    <property type="entry name" value="EAL domain-like"/>
    <property type="match status" value="1"/>
</dbReference>
<keyword evidence="1" id="KW-0597">Phosphoprotein</keyword>
<dbReference type="Pfam" id="PF00072">
    <property type="entry name" value="Response_reg"/>
    <property type="match status" value="1"/>
</dbReference>
<feature type="modified residue" description="4-aspartylphosphate" evidence="1">
    <location>
        <position position="85"/>
    </location>
</feature>
<dbReference type="InterPro" id="IPR000160">
    <property type="entry name" value="GGDEF_dom"/>
</dbReference>
<dbReference type="InterPro" id="IPR043128">
    <property type="entry name" value="Rev_trsase/Diguanyl_cyclase"/>
</dbReference>
<dbReference type="CDD" id="cd01948">
    <property type="entry name" value="EAL"/>
    <property type="match status" value="1"/>
</dbReference>
<evidence type="ECO:0000256" key="1">
    <source>
        <dbReference type="PROSITE-ProRule" id="PRU00169"/>
    </source>
</evidence>
<reference evidence="5" key="1">
    <citation type="submission" date="2020-05" db="EMBL/GenBank/DDBJ databases">
        <authorList>
            <person name="Wang L."/>
            <person name="Shao Z."/>
        </authorList>
    </citation>
    <scope>NUCLEOTIDE SEQUENCE</scope>
    <source>
        <strain evidence="5">MCCC 1A05776</strain>
    </source>
</reference>
<name>A0AAW4YJB3_9GAMM</name>
<dbReference type="PROSITE" id="PS50887">
    <property type="entry name" value="GGDEF"/>
    <property type="match status" value="1"/>
</dbReference>
<dbReference type="SUPFAM" id="SSF55073">
    <property type="entry name" value="Nucleotide cyclase"/>
    <property type="match status" value="1"/>
</dbReference>
<dbReference type="SMART" id="SM00052">
    <property type="entry name" value="EAL"/>
    <property type="match status" value="1"/>
</dbReference>
<feature type="domain" description="Response regulatory" evidence="2">
    <location>
        <begin position="36"/>
        <end position="155"/>
    </location>
</feature>
<dbReference type="InterPro" id="IPR050706">
    <property type="entry name" value="Cyclic-di-GMP_PDE-like"/>
</dbReference>
<dbReference type="Gene3D" id="3.30.450.20">
    <property type="entry name" value="PAS domain"/>
    <property type="match status" value="1"/>
</dbReference>
<reference evidence="5" key="2">
    <citation type="journal article" date="2021" name="Front. Microbiol.">
        <title>Aerobic Denitrification and Heterotrophic Sulfur Oxidation in the Genus Halomonas Revealed by Six Novel Species Characterizations and Genome-Based Analysis.</title>
        <authorList>
            <person name="Wang L."/>
            <person name="Shao Z."/>
        </authorList>
    </citation>
    <scope>NUCLEOTIDE SEQUENCE</scope>
    <source>
        <strain evidence="5">MCCC 1A05776</strain>
    </source>
</reference>
<organism evidence="5 6">
    <name type="scientific">Billgrantia desiderata</name>
    <dbReference type="NCBI Taxonomy" id="52021"/>
    <lineage>
        <taxon>Bacteria</taxon>
        <taxon>Pseudomonadati</taxon>
        <taxon>Pseudomonadota</taxon>
        <taxon>Gammaproteobacteria</taxon>
        <taxon>Oceanospirillales</taxon>
        <taxon>Halomonadaceae</taxon>
        <taxon>Billgrantia</taxon>
    </lineage>
</organism>
<dbReference type="Proteomes" id="UP001320178">
    <property type="component" value="Unassembled WGS sequence"/>
</dbReference>
<dbReference type="PANTHER" id="PTHR33121">
    <property type="entry name" value="CYCLIC DI-GMP PHOSPHODIESTERASE PDEF"/>
    <property type="match status" value="1"/>
</dbReference>
<evidence type="ECO:0000259" key="2">
    <source>
        <dbReference type="PROSITE" id="PS50110"/>
    </source>
</evidence>
<dbReference type="InterPro" id="IPR035919">
    <property type="entry name" value="EAL_sf"/>
</dbReference>
<dbReference type="InterPro" id="IPR001633">
    <property type="entry name" value="EAL_dom"/>
</dbReference>
<protein>
    <submittedName>
        <fullName evidence="5">EAL domain-containing protein</fullName>
    </submittedName>
</protein>
<feature type="domain" description="EAL" evidence="3">
    <location>
        <begin position="459"/>
        <end position="712"/>
    </location>
</feature>
<dbReference type="InterPro" id="IPR001789">
    <property type="entry name" value="Sig_transdc_resp-reg_receiver"/>
</dbReference>
<dbReference type="SMART" id="SM00267">
    <property type="entry name" value="GGDEF"/>
    <property type="match status" value="1"/>
</dbReference>
<dbReference type="GO" id="GO:0000160">
    <property type="term" value="P:phosphorelay signal transduction system"/>
    <property type="evidence" value="ECO:0007669"/>
    <property type="project" value="InterPro"/>
</dbReference>
<dbReference type="SMART" id="SM00448">
    <property type="entry name" value="REC"/>
    <property type="match status" value="1"/>
</dbReference>
<dbReference type="SUPFAM" id="SSF52172">
    <property type="entry name" value="CheY-like"/>
    <property type="match status" value="1"/>
</dbReference>
<dbReference type="PANTHER" id="PTHR33121:SF70">
    <property type="entry name" value="SIGNALING PROTEIN YKOW"/>
    <property type="match status" value="1"/>
</dbReference>
<dbReference type="NCBIfam" id="TIGR00254">
    <property type="entry name" value="GGDEF"/>
    <property type="match status" value="1"/>
</dbReference>
<dbReference type="PROSITE" id="PS50110">
    <property type="entry name" value="RESPONSE_REGULATORY"/>
    <property type="match status" value="1"/>
</dbReference>
<dbReference type="CDD" id="cd17574">
    <property type="entry name" value="REC_OmpR"/>
    <property type="match status" value="1"/>
</dbReference>